<dbReference type="Gene3D" id="3.30.70.660">
    <property type="entry name" value="Pseudouridine synthase I, catalytic domain, C-terminal subdomain"/>
    <property type="match status" value="1"/>
</dbReference>
<proteinExistence type="predicted"/>
<dbReference type="SUPFAM" id="SSF55120">
    <property type="entry name" value="Pseudouridine synthase"/>
    <property type="match status" value="1"/>
</dbReference>
<evidence type="ECO:0000313" key="2">
    <source>
        <dbReference type="EMBL" id="CAB4558094.1"/>
    </source>
</evidence>
<dbReference type="GO" id="GO:0003723">
    <property type="term" value="F:RNA binding"/>
    <property type="evidence" value="ECO:0007669"/>
    <property type="project" value="InterPro"/>
</dbReference>
<dbReference type="GO" id="GO:0009982">
    <property type="term" value="F:pseudouridine synthase activity"/>
    <property type="evidence" value="ECO:0007669"/>
    <property type="project" value="InterPro"/>
</dbReference>
<dbReference type="InterPro" id="IPR020103">
    <property type="entry name" value="PsdUridine_synth_cat_dom_sf"/>
</dbReference>
<dbReference type="AlphaFoldDB" id="A0A6J6D3Z5"/>
<dbReference type="InterPro" id="IPR020097">
    <property type="entry name" value="PsdUridine_synth_TruA_a/b_dom"/>
</dbReference>
<reference evidence="2" key="1">
    <citation type="submission" date="2020-05" db="EMBL/GenBank/DDBJ databases">
        <authorList>
            <person name="Chiriac C."/>
            <person name="Salcher M."/>
            <person name="Ghai R."/>
            <person name="Kavagutti S V."/>
        </authorList>
    </citation>
    <scope>NUCLEOTIDE SEQUENCE</scope>
</reference>
<accession>A0A6J6D3Z5</accession>
<dbReference type="EMBL" id="CAEZTC010000061">
    <property type="protein sequence ID" value="CAB4558094.1"/>
    <property type="molecule type" value="Genomic_DNA"/>
</dbReference>
<protein>
    <submittedName>
        <fullName evidence="2">Unannotated protein</fullName>
    </submittedName>
</protein>
<dbReference type="InterPro" id="IPR020095">
    <property type="entry name" value="PsdUridine_synth_TruA_C"/>
</dbReference>
<gene>
    <name evidence="2" type="ORF">UFOPK1572_00629</name>
</gene>
<organism evidence="2">
    <name type="scientific">freshwater metagenome</name>
    <dbReference type="NCBI Taxonomy" id="449393"/>
    <lineage>
        <taxon>unclassified sequences</taxon>
        <taxon>metagenomes</taxon>
        <taxon>ecological metagenomes</taxon>
    </lineage>
</organism>
<name>A0A6J6D3Z5_9ZZZZ</name>
<evidence type="ECO:0000259" key="1">
    <source>
        <dbReference type="Pfam" id="PF01416"/>
    </source>
</evidence>
<dbReference type="GO" id="GO:0001522">
    <property type="term" value="P:pseudouridine synthesis"/>
    <property type="evidence" value="ECO:0007669"/>
    <property type="project" value="InterPro"/>
</dbReference>
<feature type="domain" description="Pseudouridine synthase I TruA alpha/beta" evidence="1">
    <location>
        <begin position="1"/>
        <end position="47"/>
    </location>
</feature>
<dbReference type="Pfam" id="PF01416">
    <property type="entry name" value="PseudoU_synth_1"/>
    <property type="match status" value="1"/>
</dbReference>
<sequence>MVGFLVDVGLKKRPPSDAMAVLLAKDRAHGSRVAPAHGLVLWDVGYEGTRLHP</sequence>